<sequence>MVKISEIDAKSMWDNTKQDLPAHQRILSEIVFSKAGSHKVCWICGDEEDIFLISSVMDNGKQMQAIFCENCLMIQENIGLRVVESEKIE</sequence>
<dbReference type="OrthoDB" id="372579at2157"/>
<evidence type="ECO:0000313" key="1">
    <source>
        <dbReference type="EMBL" id="AEA46857.1"/>
    </source>
</evidence>
<dbReference type="Proteomes" id="UP000008136">
    <property type="component" value="Chromosome"/>
</dbReference>
<dbReference type="eggNOG" id="arCOG15074">
    <property type="taxonomic scope" value="Archaea"/>
</dbReference>
<dbReference type="AlphaFoldDB" id="F2KS16"/>
<evidence type="ECO:0000313" key="2">
    <source>
        <dbReference type="Proteomes" id="UP000008136"/>
    </source>
</evidence>
<proteinExistence type="predicted"/>
<name>F2KS16_ARCVS</name>
<dbReference type="EMBL" id="CP002588">
    <property type="protein sequence ID" value="AEA46857.1"/>
    <property type="molecule type" value="Genomic_DNA"/>
</dbReference>
<organism evidence="1 2">
    <name type="scientific">Archaeoglobus veneficus (strain DSM 11195 / SNP6)</name>
    <dbReference type="NCBI Taxonomy" id="693661"/>
    <lineage>
        <taxon>Archaea</taxon>
        <taxon>Methanobacteriati</taxon>
        <taxon>Methanobacteriota</taxon>
        <taxon>Archaeoglobi</taxon>
        <taxon>Archaeoglobales</taxon>
        <taxon>Archaeoglobaceae</taxon>
        <taxon>Archaeoglobus</taxon>
    </lineage>
</organism>
<keyword evidence="2" id="KW-1185">Reference proteome</keyword>
<accession>F2KS16</accession>
<protein>
    <submittedName>
        <fullName evidence="1">Uncharacterized protein</fullName>
    </submittedName>
</protein>
<dbReference type="HOGENOM" id="CLU_2447503_0_0_2"/>
<gene>
    <name evidence="1" type="ordered locus">Arcve_0843</name>
</gene>
<dbReference type="KEGG" id="ave:Arcve_0843"/>
<reference evidence="1 2" key="1">
    <citation type="submission" date="2011-03" db="EMBL/GenBank/DDBJ databases">
        <title>The complete genome of Archaeoglobus veneficus SNP6.</title>
        <authorList>
            <consortium name="US DOE Joint Genome Institute (JGI-PGF)"/>
            <person name="Lucas S."/>
            <person name="Copeland A."/>
            <person name="Lapidus A."/>
            <person name="Bruce D."/>
            <person name="Goodwin L."/>
            <person name="Pitluck S."/>
            <person name="Kyrpides N."/>
            <person name="Mavromatis K."/>
            <person name="Pagani I."/>
            <person name="Ivanova N."/>
            <person name="Mikhailova N."/>
            <person name="Lu M."/>
            <person name="Detter J.C."/>
            <person name="Tapia R."/>
            <person name="Han C."/>
            <person name="Land M."/>
            <person name="Hauser L."/>
            <person name="Markowitz V."/>
            <person name="Cheng J.-F."/>
            <person name="Hugenholtz P."/>
            <person name="Woyke T."/>
            <person name="Wu D."/>
            <person name="Spring S."/>
            <person name="Brambilla E."/>
            <person name="Klenk H.-P."/>
            <person name="Eisen J.A."/>
        </authorList>
    </citation>
    <scope>NUCLEOTIDE SEQUENCE [LARGE SCALE GENOMIC DNA]</scope>
    <source>
        <strain>SNP6</strain>
    </source>
</reference>